<accession>A0A1G2ELY2</accession>
<proteinExistence type="predicted"/>
<dbReference type="STRING" id="1801677.A2365_02075"/>
<dbReference type="SUPFAM" id="SSF51430">
    <property type="entry name" value="NAD(P)-linked oxidoreductase"/>
    <property type="match status" value="1"/>
</dbReference>
<protein>
    <submittedName>
        <fullName evidence="3">Aldo/keto reductase</fullName>
    </submittedName>
</protein>
<dbReference type="InterPro" id="IPR023210">
    <property type="entry name" value="NADP_OxRdtase_dom"/>
</dbReference>
<dbReference type="PANTHER" id="PTHR43364">
    <property type="entry name" value="NADH-SPECIFIC METHYLGLYOXAL REDUCTASE-RELATED"/>
    <property type="match status" value="1"/>
</dbReference>
<dbReference type="GO" id="GO:0005829">
    <property type="term" value="C:cytosol"/>
    <property type="evidence" value="ECO:0007669"/>
    <property type="project" value="TreeGrafter"/>
</dbReference>
<evidence type="ECO:0000259" key="2">
    <source>
        <dbReference type="Pfam" id="PF00248"/>
    </source>
</evidence>
<dbReference type="InterPro" id="IPR050523">
    <property type="entry name" value="AKR_Detox_Biosynth"/>
</dbReference>
<gene>
    <name evidence="3" type="ORF">A2365_02075</name>
</gene>
<evidence type="ECO:0000313" key="3">
    <source>
        <dbReference type="EMBL" id="OGZ26796.1"/>
    </source>
</evidence>
<organism evidence="3 4">
    <name type="scientific">Candidatus Nealsonbacteria bacterium RIFOXYB1_FULL_40_15</name>
    <dbReference type="NCBI Taxonomy" id="1801677"/>
    <lineage>
        <taxon>Bacteria</taxon>
        <taxon>Candidatus Nealsoniibacteriota</taxon>
    </lineage>
</organism>
<reference evidence="3 4" key="1">
    <citation type="journal article" date="2016" name="Nat. Commun.">
        <title>Thousands of microbial genomes shed light on interconnected biogeochemical processes in an aquifer system.</title>
        <authorList>
            <person name="Anantharaman K."/>
            <person name="Brown C.T."/>
            <person name="Hug L.A."/>
            <person name="Sharon I."/>
            <person name="Castelle C.J."/>
            <person name="Probst A.J."/>
            <person name="Thomas B.C."/>
            <person name="Singh A."/>
            <person name="Wilkins M.J."/>
            <person name="Karaoz U."/>
            <person name="Brodie E.L."/>
            <person name="Williams K.H."/>
            <person name="Hubbard S.S."/>
            <person name="Banfield J.F."/>
        </authorList>
    </citation>
    <scope>NUCLEOTIDE SEQUENCE [LARGE SCALE GENOMIC DNA]</scope>
</reference>
<dbReference type="Pfam" id="PF00248">
    <property type="entry name" value="Aldo_ket_red"/>
    <property type="match status" value="1"/>
</dbReference>
<dbReference type="Gene3D" id="3.20.20.100">
    <property type="entry name" value="NADP-dependent oxidoreductase domain"/>
    <property type="match status" value="1"/>
</dbReference>
<name>A0A1G2ELY2_9BACT</name>
<sequence length="347" mass="39674">MKYRTLGKTGLKISKVGMGTWQLANDPGCWVGADLEESYKSLFRFVELGGNFIDTAWIYGWDDKNPNIHPSEEMIGKFLKEGGKRNDLIIASKVPPKNMKWPAWKGIPVSDMFPNDWIEKCVEDSLRSLGTDHIDLMQFHVWQDDFMSQDDWMSVVEKTVKSGKVRFWGISVNDYQPSNCLKTLDTGLFSTIQFIFNVFHQKPEDKLLPYAKEKNIGLIARVPLDEGGLTGKLTEKTSFTEGDFRQKYFSGDRLAELVKRTNVLKGVSSTETTSLVDLSLRWILSHEEISTVIPGMRKTAYVNENLSILEKTQLSGNLLNELKKHVWERNFYPNHDPSMEAMGYVEI</sequence>
<dbReference type="GO" id="GO:0016491">
    <property type="term" value="F:oxidoreductase activity"/>
    <property type="evidence" value="ECO:0007669"/>
    <property type="project" value="UniProtKB-KW"/>
</dbReference>
<keyword evidence="1" id="KW-0560">Oxidoreductase</keyword>
<dbReference type="PANTHER" id="PTHR43364:SF4">
    <property type="entry name" value="NAD(P)-LINKED OXIDOREDUCTASE SUPERFAMILY PROTEIN"/>
    <property type="match status" value="1"/>
</dbReference>
<dbReference type="EMBL" id="MHMM01000016">
    <property type="protein sequence ID" value="OGZ26796.1"/>
    <property type="molecule type" value="Genomic_DNA"/>
</dbReference>
<dbReference type="InterPro" id="IPR036812">
    <property type="entry name" value="NAD(P)_OxRdtase_dom_sf"/>
</dbReference>
<dbReference type="AlphaFoldDB" id="A0A1G2ELY2"/>
<feature type="domain" description="NADP-dependent oxidoreductase" evidence="2">
    <location>
        <begin position="15"/>
        <end position="325"/>
    </location>
</feature>
<evidence type="ECO:0000313" key="4">
    <source>
        <dbReference type="Proteomes" id="UP000177740"/>
    </source>
</evidence>
<dbReference type="Proteomes" id="UP000177740">
    <property type="component" value="Unassembled WGS sequence"/>
</dbReference>
<dbReference type="CDD" id="cd19086">
    <property type="entry name" value="AKR_AKR11C1"/>
    <property type="match status" value="1"/>
</dbReference>
<evidence type="ECO:0000256" key="1">
    <source>
        <dbReference type="ARBA" id="ARBA00023002"/>
    </source>
</evidence>
<comment type="caution">
    <text evidence="3">The sequence shown here is derived from an EMBL/GenBank/DDBJ whole genome shotgun (WGS) entry which is preliminary data.</text>
</comment>